<evidence type="ECO:0000313" key="2">
    <source>
        <dbReference type="EMBL" id="KAF0023778.1"/>
    </source>
</evidence>
<gene>
    <name evidence="2" type="ORF">F2P81_024408</name>
</gene>
<dbReference type="AlphaFoldDB" id="A0A6A4RUR6"/>
<proteinExistence type="predicted"/>
<reference evidence="2 3" key="1">
    <citation type="submission" date="2019-06" db="EMBL/GenBank/DDBJ databases">
        <title>Draft genomes of female and male turbot (Scophthalmus maximus).</title>
        <authorList>
            <person name="Xu H."/>
            <person name="Xu X.-W."/>
            <person name="Shao C."/>
            <person name="Chen S."/>
        </authorList>
    </citation>
    <scope>NUCLEOTIDE SEQUENCE [LARGE SCALE GENOMIC DNA]</scope>
    <source>
        <strain evidence="2">Ysfricsl-2016a</strain>
        <tissue evidence="2">Blood</tissue>
    </source>
</reference>
<sequence length="223" mass="24967">MFPLRRYQQMQPDHSVAPLRTKLDTQSKMDVGGHTLPGNLCEFARQMSRGGRLHRVRLSKSGPVIRAAAQCFDVTITREKRSSDRITPPDRGNRKEHDTKVPDDVGFAAGTPVDFACLRIFFVADTFNGFVIAQNFWNQTFSSIEPCQVRCMNTMTICKDSDYNETICNNIDPGINVEYVVNVTATQEHCYNCDQPVKKPGTTYTLNASVPTDGGRLDTRAVV</sequence>
<dbReference type="Proteomes" id="UP000438429">
    <property type="component" value="Unassembled WGS sequence"/>
</dbReference>
<comment type="caution">
    <text evidence="2">The sequence shown here is derived from an EMBL/GenBank/DDBJ whole genome shotgun (WGS) entry which is preliminary data.</text>
</comment>
<feature type="region of interest" description="Disordered" evidence="1">
    <location>
        <begin position="80"/>
        <end position="100"/>
    </location>
</feature>
<name>A0A6A4RUR6_SCOMX</name>
<accession>A0A6A4RUR6</accession>
<dbReference type="EMBL" id="VEVO01000022">
    <property type="protein sequence ID" value="KAF0023778.1"/>
    <property type="molecule type" value="Genomic_DNA"/>
</dbReference>
<organism evidence="2 3">
    <name type="scientific">Scophthalmus maximus</name>
    <name type="common">Turbot</name>
    <name type="synonym">Psetta maxima</name>
    <dbReference type="NCBI Taxonomy" id="52904"/>
    <lineage>
        <taxon>Eukaryota</taxon>
        <taxon>Metazoa</taxon>
        <taxon>Chordata</taxon>
        <taxon>Craniata</taxon>
        <taxon>Vertebrata</taxon>
        <taxon>Euteleostomi</taxon>
        <taxon>Actinopterygii</taxon>
        <taxon>Neopterygii</taxon>
        <taxon>Teleostei</taxon>
        <taxon>Neoteleostei</taxon>
        <taxon>Acanthomorphata</taxon>
        <taxon>Carangaria</taxon>
        <taxon>Pleuronectiformes</taxon>
        <taxon>Pleuronectoidei</taxon>
        <taxon>Scophthalmidae</taxon>
        <taxon>Scophthalmus</taxon>
    </lineage>
</organism>
<evidence type="ECO:0000313" key="3">
    <source>
        <dbReference type="Proteomes" id="UP000438429"/>
    </source>
</evidence>
<evidence type="ECO:0000256" key="1">
    <source>
        <dbReference type="SAM" id="MobiDB-lite"/>
    </source>
</evidence>
<protein>
    <submittedName>
        <fullName evidence="2">Uncharacterized protein</fullName>
    </submittedName>
</protein>